<dbReference type="RefSeq" id="XP_952818.1">
    <property type="nucleotide sequence ID" value="XM_947725.1"/>
</dbReference>
<protein>
    <submittedName>
        <fullName evidence="2">Uncharacterized protein</fullName>
    </submittedName>
</protein>
<keyword evidence="3" id="KW-1185">Reference proteome</keyword>
<reference evidence="2 3" key="1">
    <citation type="journal article" date="2005" name="Science">
        <title>Genome of the host-cell transforming parasite Theileria annulata compared with T. parva.</title>
        <authorList>
            <person name="Pain A."/>
            <person name="Renauld H."/>
            <person name="Berriman M."/>
            <person name="Murphy L."/>
            <person name="Yeats C.A."/>
            <person name="Weir W."/>
            <person name="Kerhornou A."/>
            <person name="Aslett M."/>
            <person name="Bishop R."/>
            <person name="Bouchier C."/>
            <person name="Cochet M."/>
            <person name="Coulson R.M.R."/>
            <person name="Cronin A."/>
            <person name="de Villiers E.P."/>
            <person name="Fraser A."/>
            <person name="Fosker N."/>
            <person name="Gardner M."/>
            <person name="Goble A."/>
            <person name="Griffiths-Jones S."/>
            <person name="Harris D.E."/>
            <person name="Katzer F."/>
            <person name="Larke N."/>
            <person name="Lord A."/>
            <person name="Maser P."/>
            <person name="McKellar S."/>
            <person name="Mooney P."/>
            <person name="Morton F."/>
            <person name="Nene V."/>
            <person name="O'Neil S."/>
            <person name="Price C."/>
            <person name="Quail M.A."/>
            <person name="Rabbinowitsch E."/>
            <person name="Rawlings N.D."/>
            <person name="Rutter S."/>
            <person name="Saunders D."/>
            <person name="Seeger K."/>
            <person name="Shah T."/>
            <person name="Squares R."/>
            <person name="Squares S."/>
            <person name="Tivey A."/>
            <person name="Walker A.R."/>
            <person name="Woodward J."/>
            <person name="Dobbelaere D.A.E."/>
            <person name="Langsley G."/>
            <person name="Rajandream M.A."/>
            <person name="McKeever D."/>
            <person name="Shiels B."/>
            <person name="Tait A."/>
            <person name="Barrell B.G."/>
            <person name="Hall N."/>
        </authorList>
    </citation>
    <scope>NUCLEOTIDE SEQUENCE [LARGE SCALE GENOMIC DNA]</scope>
    <source>
        <strain evidence="3">Ankara</strain>
    </source>
</reference>
<proteinExistence type="predicted"/>
<dbReference type="OMA" id="INSYQTH"/>
<dbReference type="InParanoid" id="Q4UAF8"/>
<keyword evidence="1" id="KW-1133">Transmembrane helix</keyword>
<gene>
    <name evidence="2" type="ORF">TA09245</name>
</gene>
<dbReference type="EMBL" id="CR940353">
    <property type="protein sequence ID" value="CAI76193.1"/>
    <property type="molecule type" value="Genomic_DNA"/>
</dbReference>
<keyword evidence="1" id="KW-0812">Transmembrane</keyword>
<evidence type="ECO:0000256" key="1">
    <source>
        <dbReference type="SAM" id="Phobius"/>
    </source>
</evidence>
<accession>Q4UAF8</accession>
<organism evidence="2 3">
    <name type="scientific">Theileria annulata</name>
    <dbReference type="NCBI Taxonomy" id="5874"/>
    <lineage>
        <taxon>Eukaryota</taxon>
        <taxon>Sar</taxon>
        <taxon>Alveolata</taxon>
        <taxon>Apicomplexa</taxon>
        <taxon>Aconoidasida</taxon>
        <taxon>Piroplasmida</taxon>
        <taxon>Theileriidae</taxon>
        <taxon>Theileria</taxon>
    </lineage>
</organism>
<dbReference type="OrthoDB" id="360804at2759"/>
<sequence>MIIELITICTIAVLGFNRIDISKESVINSYQTHTGYLGEIELKIIKLPHRLTVQRLDDDGKSVWKGTPTEALRELNMYFIQGKIFGLYLYSIDFFSAPNQTYFLYKKGKWKRVDKENFDYVLFDKSLLRKIGTQDNFINPNLYLIYLLIIILQLIIY</sequence>
<evidence type="ECO:0000313" key="3">
    <source>
        <dbReference type="Proteomes" id="UP000001950"/>
    </source>
</evidence>
<dbReference type="Proteomes" id="UP000001950">
    <property type="component" value="Chromosome 4"/>
</dbReference>
<dbReference type="GeneID" id="3863261"/>
<dbReference type="VEuPathDB" id="PiroplasmaDB:TA09245"/>
<feature type="transmembrane region" description="Helical" evidence="1">
    <location>
        <begin position="137"/>
        <end position="156"/>
    </location>
</feature>
<dbReference type="KEGG" id="tan:TA09245"/>
<evidence type="ECO:0000313" key="2">
    <source>
        <dbReference type="EMBL" id="CAI76193.1"/>
    </source>
</evidence>
<dbReference type="AlphaFoldDB" id="Q4UAF8"/>
<name>Q4UAF8_THEAN</name>
<dbReference type="eggNOG" id="ENOG502QXMJ">
    <property type="taxonomic scope" value="Eukaryota"/>
</dbReference>
<keyword evidence="1" id="KW-0472">Membrane</keyword>